<dbReference type="AlphaFoldDB" id="A0A9N9FUS9"/>
<evidence type="ECO:0000259" key="1">
    <source>
        <dbReference type="Pfam" id="PF00291"/>
    </source>
</evidence>
<dbReference type="InterPro" id="IPR001926">
    <property type="entry name" value="TrpB-like_PALP"/>
</dbReference>
<evidence type="ECO:0000313" key="3">
    <source>
        <dbReference type="Proteomes" id="UP000789706"/>
    </source>
</evidence>
<gene>
    <name evidence="2" type="ORF">DEBURN_LOCUS7724</name>
</gene>
<accession>A0A9N9FUS9</accession>
<name>A0A9N9FUS9_9GLOM</name>
<feature type="domain" description="Tryptophan synthase beta chain-like PALP" evidence="1">
    <location>
        <begin position="90"/>
        <end position="220"/>
    </location>
</feature>
<dbReference type="PANTHER" id="PTHR10314">
    <property type="entry name" value="CYSTATHIONINE BETA-SYNTHASE"/>
    <property type="match status" value="1"/>
</dbReference>
<dbReference type="InterPro" id="IPR036052">
    <property type="entry name" value="TrpB-like_PALP_sf"/>
</dbReference>
<dbReference type="SUPFAM" id="SSF53686">
    <property type="entry name" value="Tryptophan synthase beta subunit-like PLP-dependent enzymes"/>
    <property type="match status" value="1"/>
</dbReference>
<sequence length="412" mass="46192">MNTSEAKDILFTIHINDDTYNHLNQSPPMRINAFRSGVIVTVSTNSILNWIKSKYVDNKKRVQVSLKGKAEVIGCDYVILRCICSCAEEKGLKKPNTGCTIFEKTTGSTGISIAMVSRAKGYNAWIVVPDDQAEEKYQLLEKLGATVEKVRPVGIVDKRQYVNLAQTHYKGTGPEIFQQTNGKIDAFIAGAGTIAGISRYLKLNLKIYLVDPPGFGSYNKAKYNIMYLSSREEGLFLESSSAINCVGCVRVARQLGPGHRIVMMLNDSEFDKISGRKSPELIWPGFVLPGPRAKIDWTWSYKTGPRASSGPARNTSIKTDQNLSLEGNSLNVTDPTNKNLIYSIERTTLFSNNFEESKALTIKHSIHIKYYENTHKFPDPKYMFNLKARGLTTSEKFVSWWDQEPSKFSDHS</sequence>
<reference evidence="2" key="1">
    <citation type="submission" date="2021-06" db="EMBL/GenBank/DDBJ databases">
        <authorList>
            <person name="Kallberg Y."/>
            <person name="Tangrot J."/>
            <person name="Rosling A."/>
        </authorList>
    </citation>
    <scope>NUCLEOTIDE SEQUENCE</scope>
    <source>
        <strain evidence="2">AZ414A</strain>
    </source>
</reference>
<proteinExistence type="predicted"/>
<dbReference type="InterPro" id="IPR050214">
    <property type="entry name" value="Cys_Synth/Cystath_Beta-Synth"/>
</dbReference>
<organism evidence="2 3">
    <name type="scientific">Diversispora eburnea</name>
    <dbReference type="NCBI Taxonomy" id="1213867"/>
    <lineage>
        <taxon>Eukaryota</taxon>
        <taxon>Fungi</taxon>
        <taxon>Fungi incertae sedis</taxon>
        <taxon>Mucoromycota</taxon>
        <taxon>Glomeromycotina</taxon>
        <taxon>Glomeromycetes</taxon>
        <taxon>Diversisporales</taxon>
        <taxon>Diversisporaceae</taxon>
        <taxon>Diversispora</taxon>
    </lineage>
</organism>
<dbReference type="EMBL" id="CAJVPK010000988">
    <property type="protein sequence ID" value="CAG8563855.1"/>
    <property type="molecule type" value="Genomic_DNA"/>
</dbReference>
<evidence type="ECO:0000313" key="2">
    <source>
        <dbReference type="EMBL" id="CAG8563855.1"/>
    </source>
</evidence>
<keyword evidence="3" id="KW-1185">Reference proteome</keyword>
<dbReference type="Gene3D" id="3.40.50.1100">
    <property type="match status" value="3"/>
</dbReference>
<protein>
    <submittedName>
        <fullName evidence="2">10529_t:CDS:1</fullName>
    </submittedName>
</protein>
<dbReference type="Pfam" id="PF00291">
    <property type="entry name" value="PALP"/>
    <property type="match status" value="1"/>
</dbReference>
<dbReference type="OrthoDB" id="10259545at2759"/>
<dbReference type="Proteomes" id="UP000789706">
    <property type="component" value="Unassembled WGS sequence"/>
</dbReference>
<comment type="caution">
    <text evidence="2">The sequence shown here is derived from an EMBL/GenBank/DDBJ whole genome shotgun (WGS) entry which is preliminary data.</text>
</comment>